<keyword evidence="8" id="KW-1185">Reference proteome</keyword>
<dbReference type="OrthoDB" id="153872at2759"/>
<dbReference type="SMART" id="SM01370">
    <property type="entry name" value="TAFII55_N"/>
    <property type="match status" value="1"/>
</dbReference>
<evidence type="ECO:0000313" key="8">
    <source>
        <dbReference type="Proteomes" id="UP000037460"/>
    </source>
</evidence>
<dbReference type="PANTHER" id="PTHR12228">
    <property type="entry name" value="TRANSCRIPTION INITIATION FACTOR TFIID 55 KD SUBUNIT-RELATED"/>
    <property type="match status" value="1"/>
</dbReference>
<keyword evidence="5" id="KW-0539">Nucleus</keyword>
<dbReference type="Proteomes" id="UP000037460">
    <property type="component" value="Unassembled WGS sequence"/>
</dbReference>
<comment type="subcellular location">
    <subcellularLocation>
        <location evidence="1">Nucleus</location>
    </subcellularLocation>
</comment>
<feature type="domain" description="TAFII55 protein conserved region" evidence="6">
    <location>
        <begin position="5"/>
        <end position="150"/>
    </location>
</feature>
<evidence type="ECO:0000256" key="4">
    <source>
        <dbReference type="ARBA" id="ARBA00023163"/>
    </source>
</evidence>
<dbReference type="InterPro" id="IPR037817">
    <property type="entry name" value="TAF7"/>
</dbReference>
<dbReference type="InterPro" id="IPR006751">
    <property type="entry name" value="TAFII55_prot_cons_reg"/>
</dbReference>
<gene>
    <name evidence="7" type="ORF">Ctob_007057</name>
</gene>
<dbReference type="PANTHER" id="PTHR12228:SF0">
    <property type="entry name" value="TATA-BOX BINDING PROTEIN ASSOCIATED FACTOR 7"/>
    <property type="match status" value="1"/>
</dbReference>
<evidence type="ECO:0000259" key="6">
    <source>
        <dbReference type="SMART" id="SM01370"/>
    </source>
</evidence>
<dbReference type="Pfam" id="PF04658">
    <property type="entry name" value="TAFII55_N"/>
    <property type="match status" value="1"/>
</dbReference>
<dbReference type="AlphaFoldDB" id="A0A0M0JFM5"/>
<protein>
    <recommendedName>
        <fullName evidence="6">TAFII55 protein conserved region domain-containing protein</fullName>
    </recommendedName>
</protein>
<proteinExistence type="inferred from homology"/>
<comment type="similarity">
    <text evidence="2">Belongs to the TAF7 family.</text>
</comment>
<dbReference type="EMBL" id="JWZX01002980">
    <property type="protein sequence ID" value="KOO25389.1"/>
    <property type="molecule type" value="Genomic_DNA"/>
</dbReference>
<comment type="caution">
    <text evidence="7">The sequence shown here is derived from an EMBL/GenBank/DDBJ whole genome shotgun (WGS) entry which is preliminary data.</text>
</comment>
<dbReference type="GO" id="GO:0051123">
    <property type="term" value="P:RNA polymerase II preinitiation complex assembly"/>
    <property type="evidence" value="ECO:0007669"/>
    <property type="project" value="TreeGrafter"/>
</dbReference>
<accession>A0A0M0JFM5</accession>
<organism evidence="7 8">
    <name type="scientific">Chrysochromulina tobinii</name>
    <dbReference type="NCBI Taxonomy" id="1460289"/>
    <lineage>
        <taxon>Eukaryota</taxon>
        <taxon>Haptista</taxon>
        <taxon>Haptophyta</taxon>
        <taxon>Prymnesiophyceae</taxon>
        <taxon>Prymnesiales</taxon>
        <taxon>Chrysochromulinaceae</taxon>
        <taxon>Chrysochromulina</taxon>
    </lineage>
</organism>
<evidence type="ECO:0000313" key="7">
    <source>
        <dbReference type="EMBL" id="KOO25389.1"/>
    </source>
</evidence>
<evidence type="ECO:0000256" key="3">
    <source>
        <dbReference type="ARBA" id="ARBA00023015"/>
    </source>
</evidence>
<sequence length="211" mass="22824">MTDSREELMLLNVPDDVGVRLRKFLAGDEGVRLEVAFAPNGNPEVYVDGMPLHASLTSLPTVVEVHKSIDGSTFFKAGEIGRVLVTQPLVAAASPAAAELPDGLTPPAVDIRRRKWRKRPARDPAEVEHVAVELEALRGGSLKPEFELIKVEQEVPIEKPLPPPPPAAMPPSLKMKLVVSRSEDRARIQAKIEAVTKACDAARDKLKALGG</sequence>
<evidence type="ECO:0000256" key="2">
    <source>
        <dbReference type="ARBA" id="ARBA00009368"/>
    </source>
</evidence>
<keyword evidence="3" id="KW-0805">Transcription regulation</keyword>
<evidence type="ECO:0000256" key="5">
    <source>
        <dbReference type="ARBA" id="ARBA00023242"/>
    </source>
</evidence>
<dbReference type="GO" id="GO:0005669">
    <property type="term" value="C:transcription factor TFIID complex"/>
    <property type="evidence" value="ECO:0007669"/>
    <property type="project" value="InterPro"/>
</dbReference>
<name>A0A0M0JFM5_9EUKA</name>
<reference evidence="8" key="1">
    <citation type="journal article" date="2015" name="PLoS Genet.">
        <title>Genome Sequence and Transcriptome Analyses of Chrysochromulina tobin: Metabolic Tools for Enhanced Algal Fitness in the Prominent Order Prymnesiales (Haptophyceae).</title>
        <authorList>
            <person name="Hovde B.T."/>
            <person name="Deodato C.R."/>
            <person name="Hunsperger H.M."/>
            <person name="Ryken S.A."/>
            <person name="Yost W."/>
            <person name="Jha R.K."/>
            <person name="Patterson J."/>
            <person name="Monnat R.J. Jr."/>
            <person name="Barlow S.B."/>
            <person name="Starkenburg S.R."/>
            <person name="Cattolico R.A."/>
        </authorList>
    </citation>
    <scope>NUCLEOTIDE SEQUENCE</scope>
    <source>
        <strain evidence="8">CCMP291</strain>
    </source>
</reference>
<evidence type="ECO:0000256" key="1">
    <source>
        <dbReference type="ARBA" id="ARBA00004123"/>
    </source>
</evidence>
<keyword evidence="4" id="KW-0804">Transcription</keyword>
<dbReference type="GO" id="GO:0016251">
    <property type="term" value="F:RNA polymerase II general transcription initiation factor activity"/>
    <property type="evidence" value="ECO:0007669"/>
    <property type="project" value="TreeGrafter"/>
</dbReference>